<evidence type="ECO:0000313" key="2">
    <source>
        <dbReference type="Proteomes" id="UP000018227"/>
    </source>
</evidence>
<reference evidence="1 2" key="1">
    <citation type="submission" date="2013-06" db="EMBL/GenBank/DDBJ databases">
        <authorList>
            <person name="Weinstock G."/>
            <person name="Sodergren E."/>
            <person name="Clifton S."/>
            <person name="Fulton L."/>
            <person name="Fulton B."/>
            <person name="Courtney L."/>
            <person name="Fronick C."/>
            <person name="Harrison M."/>
            <person name="Strong C."/>
            <person name="Farmer C."/>
            <person name="Delahaunty K."/>
            <person name="Markovic C."/>
            <person name="Hall O."/>
            <person name="Minx P."/>
            <person name="Tomlinson C."/>
            <person name="Mitreva M."/>
            <person name="Nelson J."/>
            <person name="Hou S."/>
            <person name="Wollam A."/>
            <person name="Pepin K.H."/>
            <person name="Johnson M."/>
            <person name="Bhonagiri V."/>
            <person name="Nash W.E."/>
            <person name="Warren W."/>
            <person name="Chinwalla A."/>
            <person name="Mardis E.R."/>
            <person name="Wilson R.K."/>
        </authorList>
    </citation>
    <scope>NUCLEOTIDE SEQUENCE [LARGE SCALE GENOMIC DNA]</scope>
    <source>
        <strain evidence="1 2">ATCC 51271</strain>
    </source>
</reference>
<dbReference type="STRING" id="592026.GCWU0000282_001701"/>
<sequence>MIIFVKSDEVNQNKRGYRKIASFLCGILCFPGKRISFIQ</sequence>
<dbReference type="EMBL" id="ACIL03000013">
    <property type="protein sequence ID" value="ESL02831.1"/>
    <property type="molecule type" value="Genomic_DNA"/>
</dbReference>
<organism evidence="1 2">
    <name type="scientific">Catonella morbi ATCC 51271</name>
    <dbReference type="NCBI Taxonomy" id="592026"/>
    <lineage>
        <taxon>Bacteria</taxon>
        <taxon>Bacillati</taxon>
        <taxon>Bacillota</taxon>
        <taxon>Clostridia</taxon>
        <taxon>Lachnospirales</taxon>
        <taxon>Lachnospiraceae</taxon>
        <taxon>Catonella</taxon>
    </lineage>
</organism>
<comment type="caution">
    <text evidence="1">The sequence shown here is derived from an EMBL/GenBank/DDBJ whole genome shotgun (WGS) entry which is preliminary data.</text>
</comment>
<dbReference type="HOGENOM" id="CLU_3306722_0_0_9"/>
<evidence type="ECO:0000313" key="1">
    <source>
        <dbReference type="EMBL" id="ESL02831.1"/>
    </source>
</evidence>
<gene>
    <name evidence="1" type="ORF">GCWU0000282_001701</name>
</gene>
<keyword evidence="2" id="KW-1185">Reference proteome</keyword>
<proteinExistence type="predicted"/>
<accession>V2Y545</accession>
<protein>
    <submittedName>
        <fullName evidence="1">Uncharacterized protein</fullName>
    </submittedName>
</protein>
<dbReference type="AlphaFoldDB" id="V2Y545"/>
<dbReference type="Proteomes" id="UP000018227">
    <property type="component" value="Unassembled WGS sequence"/>
</dbReference>
<name>V2Y545_9FIRM</name>